<evidence type="ECO:0000313" key="2">
    <source>
        <dbReference type="WBParaSite" id="nRc.2.0.1.t07601-RA"/>
    </source>
</evidence>
<dbReference type="Proteomes" id="UP000887565">
    <property type="component" value="Unplaced"/>
</dbReference>
<organism evidence="1 2">
    <name type="scientific">Romanomermis culicivorax</name>
    <name type="common">Nematode worm</name>
    <dbReference type="NCBI Taxonomy" id="13658"/>
    <lineage>
        <taxon>Eukaryota</taxon>
        <taxon>Metazoa</taxon>
        <taxon>Ecdysozoa</taxon>
        <taxon>Nematoda</taxon>
        <taxon>Enoplea</taxon>
        <taxon>Dorylaimia</taxon>
        <taxon>Mermithida</taxon>
        <taxon>Mermithoidea</taxon>
        <taxon>Mermithidae</taxon>
        <taxon>Romanomermis</taxon>
    </lineage>
</organism>
<sequence>MFVVENPKFFLALGAERKDESDAVHNSLLWLIEEMTARGPQGQIFQYDLGKK</sequence>
<evidence type="ECO:0000313" key="1">
    <source>
        <dbReference type="Proteomes" id="UP000887565"/>
    </source>
</evidence>
<dbReference type="AlphaFoldDB" id="A0A915I0E8"/>
<keyword evidence="1" id="KW-1185">Reference proteome</keyword>
<reference evidence="2" key="1">
    <citation type="submission" date="2022-11" db="UniProtKB">
        <authorList>
            <consortium name="WormBaseParasite"/>
        </authorList>
    </citation>
    <scope>IDENTIFICATION</scope>
</reference>
<dbReference type="WBParaSite" id="nRc.2.0.1.t07601-RA">
    <property type="protein sequence ID" value="nRc.2.0.1.t07601-RA"/>
    <property type="gene ID" value="nRc.2.0.1.g07601"/>
</dbReference>
<protein>
    <submittedName>
        <fullName evidence="2">Uncharacterized protein</fullName>
    </submittedName>
</protein>
<accession>A0A915I0E8</accession>
<name>A0A915I0E8_ROMCU</name>
<proteinExistence type="predicted"/>